<sequence>MFGWLETLVVYVPREQSSRDERTCFDKTTPPRQSATVKSTALASNPTCGGEKSPPPPNSQWHSLREGGNRSPFPILATATVMIERQSKSTQYALLSTSV</sequence>
<organism evidence="2 3">
    <name type="scientific">Eumeta variegata</name>
    <name type="common">Bagworm moth</name>
    <name type="synonym">Eumeta japonica</name>
    <dbReference type="NCBI Taxonomy" id="151549"/>
    <lineage>
        <taxon>Eukaryota</taxon>
        <taxon>Metazoa</taxon>
        <taxon>Ecdysozoa</taxon>
        <taxon>Arthropoda</taxon>
        <taxon>Hexapoda</taxon>
        <taxon>Insecta</taxon>
        <taxon>Pterygota</taxon>
        <taxon>Neoptera</taxon>
        <taxon>Endopterygota</taxon>
        <taxon>Lepidoptera</taxon>
        <taxon>Glossata</taxon>
        <taxon>Ditrysia</taxon>
        <taxon>Tineoidea</taxon>
        <taxon>Psychidae</taxon>
        <taxon>Oiketicinae</taxon>
        <taxon>Eumeta</taxon>
    </lineage>
</organism>
<proteinExistence type="predicted"/>
<comment type="caution">
    <text evidence="2">The sequence shown here is derived from an EMBL/GenBank/DDBJ whole genome shotgun (WGS) entry which is preliminary data.</text>
</comment>
<dbReference type="EMBL" id="BGZK01003329">
    <property type="protein sequence ID" value="GBP00016.1"/>
    <property type="molecule type" value="Genomic_DNA"/>
</dbReference>
<keyword evidence="3" id="KW-1185">Reference proteome</keyword>
<feature type="region of interest" description="Disordered" evidence="1">
    <location>
        <begin position="17"/>
        <end position="72"/>
    </location>
</feature>
<feature type="compositionally biased region" description="Polar residues" evidence="1">
    <location>
        <begin position="30"/>
        <end position="47"/>
    </location>
</feature>
<dbReference type="Proteomes" id="UP000299102">
    <property type="component" value="Unassembled WGS sequence"/>
</dbReference>
<protein>
    <submittedName>
        <fullName evidence="2">Uncharacterized protein</fullName>
    </submittedName>
</protein>
<gene>
    <name evidence="2" type="ORF">EVAR_64390_1</name>
</gene>
<evidence type="ECO:0000256" key="1">
    <source>
        <dbReference type="SAM" id="MobiDB-lite"/>
    </source>
</evidence>
<reference evidence="2 3" key="1">
    <citation type="journal article" date="2019" name="Commun. Biol.">
        <title>The bagworm genome reveals a unique fibroin gene that provides high tensile strength.</title>
        <authorList>
            <person name="Kono N."/>
            <person name="Nakamura H."/>
            <person name="Ohtoshi R."/>
            <person name="Tomita M."/>
            <person name="Numata K."/>
            <person name="Arakawa K."/>
        </authorList>
    </citation>
    <scope>NUCLEOTIDE SEQUENCE [LARGE SCALE GENOMIC DNA]</scope>
</reference>
<dbReference type="AlphaFoldDB" id="A0A4C1SDS7"/>
<accession>A0A4C1SDS7</accession>
<name>A0A4C1SDS7_EUMVA</name>
<evidence type="ECO:0000313" key="3">
    <source>
        <dbReference type="Proteomes" id="UP000299102"/>
    </source>
</evidence>
<evidence type="ECO:0000313" key="2">
    <source>
        <dbReference type="EMBL" id="GBP00016.1"/>
    </source>
</evidence>